<dbReference type="GO" id="GO:0005737">
    <property type="term" value="C:cytoplasm"/>
    <property type="evidence" value="ECO:0007669"/>
    <property type="project" value="TreeGrafter"/>
</dbReference>
<evidence type="ECO:0000313" key="3">
    <source>
        <dbReference type="EMBL" id="OZI51987.1"/>
    </source>
</evidence>
<dbReference type="EMBL" id="NEVP01000006">
    <property type="protein sequence ID" value="OZI51987.1"/>
    <property type="molecule type" value="Genomic_DNA"/>
</dbReference>
<feature type="domain" description="Fumarylacetoacetase-like C-terminal" evidence="2">
    <location>
        <begin position="103"/>
        <end position="258"/>
    </location>
</feature>
<dbReference type="InterPro" id="IPR011234">
    <property type="entry name" value="Fumarylacetoacetase-like_C"/>
</dbReference>
<dbReference type="SUPFAM" id="SSF56529">
    <property type="entry name" value="FAH"/>
    <property type="match status" value="1"/>
</dbReference>
<comment type="caution">
    <text evidence="3">The sequence shown here is derived from an EMBL/GenBank/DDBJ whole genome shotgun (WGS) entry which is preliminary data.</text>
</comment>
<dbReference type="InterPro" id="IPR050772">
    <property type="entry name" value="Hydratase-Decarb/MhpD_sf"/>
</dbReference>
<accession>A0A261TRU1</accession>
<dbReference type="Gene3D" id="3.90.850.10">
    <property type="entry name" value="Fumarylacetoacetase-like, C-terminal domain"/>
    <property type="match status" value="1"/>
</dbReference>
<dbReference type="RefSeq" id="WP_094799945.1">
    <property type="nucleotide sequence ID" value="NZ_NEVP01000006.1"/>
</dbReference>
<dbReference type="GO" id="GO:0008684">
    <property type="term" value="F:2-oxopent-4-enoate hydratase activity"/>
    <property type="evidence" value="ECO:0007669"/>
    <property type="project" value="TreeGrafter"/>
</dbReference>
<dbReference type="PANTHER" id="PTHR30143">
    <property type="entry name" value="ACID HYDRATASE"/>
    <property type="match status" value="1"/>
</dbReference>
<dbReference type="PANTHER" id="PTHR30143:SF0">
    <property type="entry name" value="2-KETO-4-PENTENOATE HYDRATASE"/>
    <property type="match status" value="1"/>
</dbReference>
<proteinExistence type="predicted"/>
<gene>
    <name evidence="3" type="ORF">CAL25_10805</name>
</gene>
<dbReference type="Proteomes" id="UP000216913">
    <property type="component" value="Unassembled WGS sequence"/>
</dbReference>
<dbReference type="OrthoDB" id="8961539at2"/>
<keyword evidence="4" id="KW-1185">Reference proteome</keyword>
<reference evidence="3 4" key="1">
    <citation type="submission" date="2017-05" db="EMBL/GenBank/DDBJ databases">
        <title>Complete and WGS of Bordetella genogroups.</title>
        <authorList>
            <person name="Spilker T."/>
            <person name="LiPuma J."/>
        </authorList>
    </citation>
    <scope>NUCLEOTIDE SEQUENCE [LARGE SCALE GENOMIC DNA]</scope>
    <source>
        <strain evidence="3 4">AU10456</strain>
    </source>
</reference>
<dbReference type="Pfam" id="PF01557">
    <property type="entry name" value="FAA_hydrolase"/>
    <property type="match status" value="1"/>
</dbReference>
<name>A0A261TRU1_9BORD</name>
<evidence type="ECO:0000256" key="1">
    <source>
        <dbReference type="ARBA" id="ARBA00023239"/>
    </source>
</evidence>
<sequence length="262" mass="28626">MTTIASTHPRLVNALISARRDGHQIEDVAPLERLETEDDAYAVMLQVAQALGWAPAGWKIAATNADLQRRLRTTQPVCGITYLRDVREHPATLRRDELLDPIIECEILFVLGKPLPPRTRAYSEDEVAMAISRAHIGIEVAQCRFPRKRLPDPLYIQADGFAAGHYVCGAPVPDWRSAMLNGIEVVLERNGEPVAHGSTNDVMGNPLHAVTWLSGRLNQLGWGLRAGDLVASGSCNILVPGRAGDAFRARFSGVGDVSLRLT</sequence>
<organism evidence="3 4">
    <name type="scientific">Bordetella genomosp. 5</name>
    <dbReference type="NCBI Taxonomy" id="1395608"/>
    <lineage>
        <taxon>Bacteria</taxon>
        <taxon>Pseudomonadati</taxon>
        <taxon>Pseudomonadota</taxon>
        <taxon>Betaproteobacteria</taxon>
        <taxon>Burkholderiales</taxon>
        <taxon>Alcaligenaceae</taxon>
        <taxon>Bordetella</taxon>
    </lineage>
</organism>
<dbReference type="InterPro" id="IPR036663">
    <property type="entry name" value="Fumarylacetoacetase_C_sf"/>
</dbReference>
<keyword evidence="1" id="KW-0456">Lyase</keyword>
<evidence type="ECO:0000259" key="2">
    <source>
        <dbReference type="Pfam" id="PF01557"/>
    </source>
</evidence>
<protein>
    <recommendedName>
        <fullName evidence="2">Fumarylacetoacetase-like C-terminal domain-containing protein</fullName>
    </recommendedName>
</protein>
<evidence type="ECO:0000313" key="4">
    <source>
        <dbReference type="Proteomes" id="UP000216913"/>
    </source>
</evidence>
<dbReference type="AlphaFoldDB" id="A0A261TRU1"/>